<reference evidence="2 3" key="1">
    <citation type="submission" date="2016-11" db="EMBL/GenBank/DDBJ databases">
        <authorList>
            <person name="Jaros S."/>
            <person name="Januszkiewicz K."/>
            <person name="Wedrychowicz H."/>
        </authorList>
    </citation>
    <scope>NUCLEOTIDE SEQUENCE [LARGE SCALE GENOMIC DNA]</scope>
    <source>
        <strain evidence="2 3">DSM 22330</strain>
    </source>
</reference>
<proteinExistence type="predicted"/>
<feature type="signal peptide" evidence="1">
    <location>
        <begin position="1"/>
        <end position="29"/>
    </location>
</feature>
<accession>A0A1K2H532</accession>
<keyword evidence="1" id="KW-0732">Signal</keyword>
<feature type="chain" id="PRO_5012408176" evidence="1">
    <location>
        <begin position="30"/>
        <end position="55"/>
    </location>
</feature>
<dbReference type="AlphaFoldDB" id="A0A1K2H532"/>
<dbReference type="EMBL" id="FPKS01000002">
    <property type="protein sequence ID" value="SFZ71159.1"/>
    <property type="molecule type" value="Genomic_DNA"/>
</dbReference>
<name>A0A1K2H532_9LACT</name>
<feature type="non-terminal residue" evidence="2">
    <location>
        <position position="55"/>
    </location>
</feature>
<sequence>MTTTLKKLSALILALGTIFILSFPSIAHAADTGGSDHFELTVVENKDSKSGAEIA</sequence>
<organism evidence="2 3">
    <name type="scientific">Pseudolactococcus chungangensis CAU 28 = DSM 22330</name>
    <dbReference type="NCBI Taxonomy" id="1122154"/>
    <lineage>
        <taxon>Bacteria</taxon>
        <taxon>Bacillati</taxon>
        <taxon>Bacillota</taxon>
        <taxon>Bacilli</taxon>
        <taxon>Lactobacillales</taxon>
        <taxon>Streptococcaceae</taxon>
        <taxon>Pseudolactococcus</taxon>
    </lineage>
</organism>
<dbReference type="Proteomes" id="UP000185655">
    <property type="component" value="Unassembled WGS sequence"/>
</dbReference>
<evidence type="ECO:0000256" key="1">
    <source>
        <dbReference type="SAM" id="SignalP"/>
    </source>
</evidence>
<gene>
    <name evidence="2" type="ORF">SAMN02746068_00311</name>
</gene>
<evidence type="ECO:0000313" key="2">
    <source>
        <dbReference type="EMBL" id="SFZ71159.1"/>
    </source>
</evidence>
<evidence type="ECO:0000313" key="3">
    <source>
        <dbReference type="Proteomes" id="UP000185655"/>
    </source>
</evidence>
<protein>
    <submittedName>
        <fullName evidence="2">Uncharacterized protein</fullName>
    </submittedName>
</protein>